<dbReference type="GO" id="GO:0046872">
    <property type="term" value="F:metal ion binding"/>
    <property type="evidence" value="ECO:0007669"/>
    <property type="project" value="UniProtKB-KW"/>
</dbReference>
<evidence type="ECO:0000313" key="9">
    <source>
        <dbReference type="Proteomes" id="UP000092124"/>
    </source>
</evidence>
<feature type="transmembrane region" description="Helical" evidence="7">
    <location>
        <begin position="99"/>
        <end position="118"/>
    </location>
</feature>
<feature type="transmembrane region" description="Helical" evidence="7">
    <location>
        <begin position="569"/>
        <end position="593"/>
    </location>
</feature>
<feature type="transmembrane region" description="Helical" evidence="7">
    <location>
        <begin position="527"/>
        <end position="548"/>
    </location>
</feature>
<dbReference type="AlphaFoldDB" id="A0A1A6G4Q5"/>
<dbReference type="GO" id="GO:0005886">
    <property type="term" value="C:plasma membrane"/>
    <property type="evidence" value="ECO:0007669"/>
    <property type="project" value="TreeGrafter"/>
</dbReference>
<dbReference type="PRINTS" id="PR00176">
    <property type="entry name" value="NANEUSMPORT"/>
</dbReference>
<keyword evidence="9" id="KW-1185">Reference proteome</keyword>
<evidence type="ECO:0000256" key="4">
    <source>
        <dbReference type="ARBA" id="ARBA00022989"/>
    </source>
</evidence>
<feature type="transmembrane region" description="Helical" evidence="7">
    <location>
        <begin position="494"/>
        <end position="521"/>
    </location>
</feature>
<keyword evidence="3 7" id="KW-0812">Transmembrane</keyword>
<feature type="transmembrane region" description="Helical" evidence="7">
    <location>
        <begin position="613"/>
        <end position="644"/>
    </location>
</feature>
<keyword evidence="6" id="KW-0915">Sodium</keyword>
<reference evidence="8 9" key="1">
    <citation type="submission" date="2016-06" db="EMBL/GenBank/DDBJ databases">
        <title>The Draft Genome Sequence and Annotation of the Desert Woodrat Neotoma lepida.</title>
        <authorList>
            <person name="Campbell M."/>
            <person name="Oakeson K.F."/>
            <person name="Yandell M."/>
            <person name="Halpert J.R."/>
            <person name="Dearing D."/>
        </authorList>
    </citation>
    <scope>NUCLEOTIDE SEQUENCE [LARGE SCALE GENOMIC DNA]</scope>
    <source>
        <strain evidence="8">417</strain>
        <tissue evidence="8">Liver</tissue>
    </source>
</reference>
<dbReference type="GO" id="GO:0035725">
    <property type="term" value="P:sodium ion transmembrane transport"/>
    <property type="evidence" value="ECO:0007669"/>
    <property type="project" value="TreeGrafter"/>
</dbReference>
<feature type="transmembrane region" description="Helical" evidence="7">
    <location>
        <begin position="223"/>
        <end position="245"/>
    </location>
</feature>
<evidence type="ECO:0000256" key="5">
    <source>
        <dbReference type="ARBA" id="ARBA00023136"/>
    </source>
</evidence>
<gene>
    <name evidence="8" type="ORF">A6R68_08494</name>
</gene>
<dbReference type="STRING" id="56216.A0A1A6G4Q5"/>
<accession>A0A1A6G4Q5</accession>
<proteinExistence type="predicted"/>
<dbReference type="InterPro" id="IPR037272">
    <property type="entry name" value="SNS_sf"/>
</dbReference>
<evidence type="ECO:0000256" key="6">
    <source>
        <dbReference type="PIRSR" id="PIRSR600175-1"/>
    </source>
</evidence>
<sequence>MTQPQASETRVAKAQAWESHALVAQARGGLQPKTSAIEEAIVTTSEEKKNMSKEESEVFVPRPLWSSKVKYILALMSYLLMPSYLWSFVLQWLHRGGCSFLIVYTLMLFCIGIPLLFLEMAIGQKVQHGSMDLWKSLSPWFGGVGYSIFMVCFITNTYMNLYNSWILFYMSHIFYFTVPWEHCPLRRNSSGFDPECERATSYTYFWYRQTLKASDRIEDGGPLNFSLCMFLFLAWCLICVFMISGIKSFEKILYILVPLPYFITFCFLFRTLPMEGTEYGLKHLLILKVASIYDPTVWSQAGIQVVFDMGLGFGIIVCLASHMPVSNNCLGDAFLMALIKMLTLLFTTPIILSILGFWATITNHRCCEKNTETLTMLVAQGILPPEVQPPDLLDNPTSTYNSWLNSLLPPLRSAVLSKVPECNLQEQFLKIKEGPRFVFLTFTKVISLFPESGFWTVLFFFLLLSLGLCAAVSFILGIIIPLQDTFSFFRRHPRILIVSASMVMFLCSLFFMQPSGIYYFWLLTQYWVPLPIISIIICENLAVAWAYGAKRFLADMMALLSGPICPVCGWLWCYVSPVVLLGLLMAIFVNLSTRPLTYVAWDSNTSSEVVHRYPMWALMLIVGLYIFILIPIPAYFAYCLILGIPMRPTAFPKLSLGSGQPLTDKEVFKNILQGYKTKSLSP</sequence>
<dbReference type="EMBL" id="LZPO01107902">
    <property type="protein sequence ID" value="OBS60342.1"/>
    <property type="molecule type" value="Genomic_DNA"/>
</dbReference>
<feature type="transmembrane region" description="Helical" evidence="7">
    <location>
        <begin position="301"/>
        <end position="321"/>
    </location>
</feature>
<feature type="binding site" evidence="6">
    <location>
        <position position="466"/>
    </location>
    <ligand>
        <name>Na(+)</name>
        <dbReference type="ChEBI" id="CHEBI:29101"/>
        <label>1</label>
    </ligand>
</feature>
<organism evidence="8 9">
    <name type="scientific">Neotoma lepida</name>
    <name type="common">Desert woodrat</name>
    <dbReference type="NCBI Taxonomy" id="56216"/>
    <lineage>
        <taxon>Eukaryota</taxon>
        <taxon>Metazoa</taxon>
        <taxon>Chordata</taxon>
        <taxon>Craniata</taxon>
        <taxon>Vertebrata</taxon>
        <taxon>Euteleostomi</taxon>
        <taxon>Mammalia</taxon>
        <taxon>Eutheria</taxon>
        <taxon>Euarchontoglires</taxon>
        <taxon>Glires</taxon>
        <taxon>Rodentia</taxon>
        <taxon>Myomorpha</taxon>
        <taxon>Muroidea</taxon>
        <taxon>Cricetidae</taxon>
        <taxon>Neotominae</taxon>
        <taxon>Neotoma</taxon>
    </lineage>
</organism>
<protein>
    <recommendedName>
        <fullName evidence="10">Transporter</fullName>
    </recommendedName>
</protein>
<dbReference type="InterPro" id="IPR000175">
    <property type="entry name" value="Na/ntran_symport"/>
</dbReference>
<dbReference type="PANTHER" id="PTHR11616">
    <property type="entry name" value="SODIUM/CHLORIDE DEPENDENT TRANSPORTER"/>
    <property type="match status" value="1"/>
</dbReference>
<comment type="caution">
    <text evidence="8">The sequence shown here is derived from an EMBL/GenBank/DDBJ whole genome shotgun (WGS) entry which is preliminary data.</text>
</comment>
<feature type="transmembrane region" description="Helical" evidence="7">
    <location>
        <begin position="71"/>
        <end position="93"/>
    </location>
</feature>
<evidence type="ECO:0000313" key="8">
    <source>
        <dbReference type="EMBL" id="OBS60342.1"/>
    </source>
</evidence>
<feature type="transmembrane region" description="Helical" evidence="7">
    <location>
        <begin position="139"/>
        <end position="159"/>
    </location>
</feature>
<evidence type="ECO:0000256" key="7">
    <source>
        <dbReference type="SAM" id="Phobius"/>
    </source>
</evidence>
<comment type="subcellular location">
    <subcellularLocation>
        <location evidence="1">Membrane</location>
        <topology evidence="1">Multi-pass membrane protein</topology>
    </subcellularLocation>
</comment>
<dbReference type="PROSITE" id="PS50267">
    <property type="entry name" value="NA_NEUROTRAN_SYMP_3"/>
    <property type="match status" value="1"/>
</dbReference>
<evidence type="ECO:0008006" key="10">
    <source>
        <dbReference type="Google" id="ProtNLM"/>
    </source>
</evidence>
<evidence type="ECO:0000256" key="2">
    <source>
        <dbReference type="ARBA" id="ARBA00022448"/>
    </source>
</evidence>
<evidence type="ECO:0000256" key="1">
    <source>
        <dbReference type="ARBA" id="ARBA00004141"/>
    </source>
</evidence>
<feature type="transmembrane region" description="Helical" evidence="7">
    <location>
        <begin position="454"/>
        <end position="482"/>
    </location>
</feature>
<dbReference type="GO" id="GO:0006865">
    <property type="term" value="P:amino acid transport"/>
    <property type="evidence" value="ECO:0007669"/>
    <property type="project" value="TreeGrafter"/>
</dbReference>
<keyword evidence="2" id="KW-0813">Transport</keyword>
<keyword evidence="6" id="KW-0479">Metal-binding</keyword>
<evidence type="ECO:0000256" key="3">
    <source>
        <dbReference type="ARBA" id="ARBA00022692"/>
    </source>
</evidence>
<dbReference type="Proteomes" id="UP000092124">
    <property type="component" value="Unassembled WGS sequence"/>
</dbReference>
<dbReference type="SUPFAM" id="SSF161070">
    <property type="entry name" value="SNF-like"/>
    <property type="match status" value="1"/>
</dbReference>
<keyword evidence="4 7" id="KW-1133">Transmembrane helix</keyword>
<dbReference type="Pfam" id="PF00209">
    <property type="entry name" value="SNF"/>
    <property type="match status" value="1"/>
</dbReference>
<keyword evidence="5 7" id="KW-0472">Membrane</keyword>
<dbReference type="PANTHER" id="PTHR11616:SF327">
    <property type="entry name" value="ORPHAN SODIUM- AND CHLORIDE-DEPENDENT NEUROTRANSMITTER TRANSPORTER NTT5"/>
    <property type="match status" value="1"/>
</dbReference>
<dbReference type="OrthoDB" id="6581954at2759"/>
<name>A0A1A6G4Q5_NEOLE</name>
<feature type="transmembrane region" description="Helical" evidence="7">
    <location>
        <begin position="252"/>
        <end position="272"/>
    </location>
</feature>
<feature type="transmembrane region" description="Helical" evidence="7">
    <location>
        <begin position="333"/>
        <end position="359"/>
    </location>
</feature>